<dbReference type="InterPro" id="IPR033985">
    <property type="entry name" value="SusD-like_N"/>
</dbReference>
<evidence type="ECO:0000313" key="9">
    <source>
        <dbReference type="Proteomes" id="UP000231564"/>
    </source>
</evidence>
<feature type="domain" description="RagB/SusD" evidence="6">
    <location>
        <begin position="335"/>
        <end position="451"/>
    </location>
</feature>
<keyword evidence="3" id="KW-0732">Signal</keyword>
<evidence type="ECO:0000259" key="7">
    <source>
        <dbReference type="Pfam" id="PF14322"/>
    </source>
</evidence>
<evidence type="ECO:0000256" key="4">
    <source>
        <dbReference type="ARBA" id="ARBA00023136"/>
    </source>
</evidence>
<keyword evidence="5" id="KW-0998">Cell outer membrane</keyword>
<dbReference type="PROSITE" id="PS51257">
    <property type="entry name" value="PROKAR_LIPOPROTEIN"/>
    <property type="match status" value="1"/>
</dbReference>
<proteinExistence type="inferred from homology"/>
<evidence type="ECO:0000259" key="6">
    <source>
        <dbReference type="Pfam" id="PF07980"/>
    </source>
</evidence>
<sequence>MKFIFKNIIPFAIVIALTTSCESDLDIVPESTTSFSNFYTTSDDAKAALNGAYVNFRNVSNTFYLYGDMRSDLIVQGNLGAGSDINRNTITQNTLGTDWGLFYKVINSTNLLLNNIDPIRFTNQAEKNKIKAEALALRAMTYFYMVRIWGDVPLITKGISSATQPEIFPEGRTTSDVVYTQIINDINLAKSLFPSETITSKYTISKPALNVLEAEVFLWKFKVRDAKATDLTTALTAINNAINNSGASLNSSYAEVFRSTEATSEDIFSIYYNQVEQANSPFWVADFLISGEFFNLLTPESQKNTPLLSNPQGKTVAQFFTTSKKFRSYFEANDTRESLYFLDITFSDNTSSHVFNKFIGLETGPETRVFTDDVKIYRFAELILLKAEILNAQGNTPDAITELNKIKARAGIASYNGAMNTTGVDTAILRERALELGFEGKRWFDLIRFGKVPNFVDNMVGINSEKYLWPISANTISLNSNLKQTPGY</sequence>
<dbReference type="Gene3D" id="1.25.40.390">
    <property type="match status" value="1"/>
</dbReference>
<keyword evidence="8" id="KW-0449">Lipoprotein</keyword>
<dbReference type="GO" id="GO:0009279">
    <property type="term" value="C:cell outer membrane"/>
    <property type="evidence" value="ECO:0007669"/>
    <property type="project" value="UniProtKB-SubCell"/>
</dbReference>
<evidence type="ECO:0000256" key="5">
    <source>
        <dbReference type="ARBA" id="ARBA00023237"/>
    </source>
</evidence>
<keyword evidence="9" id="KW-1185">Reference proteome</keyword>
<dbReference type="Proteomes" id="UP000231564">
    <property type="component" value="Chromosome MARIT"/>
</dbReference>
<dbReference type="CDD" id="cd08977">
    <property type="entry name" value="SusD"/>
    <property type="match status" value="1"/>
</dbReference>
<organism evidence="8 9">
    <name type="scientific">Tenacibaculum maritimum NCIMB 2154</name>
    <dbReference type="NCBI Taxonomy" id="1349785"/>
    <lineage>
        <taxon>Bacteria</taxon>
        <taxon>Pseudomonadati</taxon>
        <taxon>Bacteroidota</taxon>
        <taxon>Flavobacteriia</taxon>
        <taxon>Flavobacteriales</taxon>
        <taxon>Flavobacteriaceae</taxon>
        <taxon>Tenacibaculum</taxon>
    </lineage>
</organism>
<feature type="domain" description="SusD-like N-terminal" evidence="7">
    <location>
        <begin position="55"/>
        <end position="208"/>
    </location>
</feature>
<dbReference type="InterPro" id="IPR012944">
    <property type="entry name" value="SusD_RagB_dom"/>
</dbReference>
<dbReference type="SUPFAM" id="SSF48452">
    <property type="entry name" value="TPR-like"/>
    <property type="match status" value="1"/>
</dbReference>
<dbReference type="AlphaFoldDB" id="A0A2H1EDB8"/>
<evidence type="ECO:0000256" key="2">
    <source>
        <dbReference type="ARBA" id="ARBA00006275"/>
    </source>
</evidence>
<reference evidence="8 9" key="1">
    <citation type="submission" date="2016-11" db="EMBL/GenBank/DDBJ databases">
        <authorList>
            <person name="Jaros S."/>
            <person name="Januszkiewicz K."/>
            <person name="Wedrychowicz H."/>
        </authorList>
    </citation>
    <scope>NUCLEOTIDE SEQUENCE [LARGE SCALE GENOMIC DNA]</scope>
    <source>
        <strain evidence="8">NCIMB 2154T</strain>
    </source>
</reference>
<protein>
    <submittedName>
        <fullName evidence="8">SusD/RagB family lipoprotein</fullName>
    </submittedName>
</protein>
<dbReference type="GeneID" id="47724140"/>
<accession>A0A2H1EDB8</accession>
<dbReference type="Pfam" id="PF07980">
    <property type="entry name" value="SusD_RagB"/>
    <property type="match status" value="1"/>
</dbReference>
<dbReference type="RefSeq" id="WP_100211712.1">
    <property type="nucleotide sequence ID" value="NZ_CP138495.1"/>
</dbReference>
<dbReference type="Pfam" id="PF14322">
    <property type="entry name" value="SusD-like_3"/>
    <property type="match status" value="1"/>
</dbReference>
<evidence type="ECO:0000256" key="3">
    <source>
        <dbReference type="ARBA" id="ARBA00022729"/>
    </source>
</evidence>
<evidence type="ECO:0000256" key="1">
    <source>
        <dbReference type="ARBA" id="ARBA00004442"/>
    </source>
</evidence>
<dbReference type="EMBL" id="LT634361">
    <property type="protein sequence ID" value="SFZ84292.1"/>
    <property type="molecule type" value="Genomic_DNA"/>
</dbReference>
<keyword evidence="4" id="KW-0472">Membrane</keyword>
<gene>
    <name evidence="8" type="ORF">MARIT_2679</name>
</gene>
<evidence type="ECO:0000313" key="8">
    <source>
        <dbReference type="EMBL" id="SFZ84292.1"/>
    </source>
</evidence>
<comment type="similarity">
    <text evidence="2">Belongs to the SusD family.</text>
</comment>
<dbReference type="InterPro" id="IPR011990">
    <property type="entry name" value="TPR-like_helical_dom_sf"/>
</dbReference>
<dbReference type="KEGG" id="tmar:MARIT_2679"/>
<dbReference type="OrthoDB" id="5694214at2"/>
<comment type="subcellular location">
    <subcellularLocation>
        <location evidence="1">Cell outer membrane</location>
    </subcellularLocation>
</comment>
<name>A0A2H1EDB8_9FLAO</name>
<dbReference type="STRING" id="1349785.GCA_000509405_01100"/>